<proteinExistence type="predicted"/>
<name>A0ABM8T785_9BURK</name>
<comment type="caution">
    <text evidence="1">The sequence shown here is derived from an EMBL/GenBank/DDBJ whole genome shotgun (WGS) entry which is preliminary data.</text>
</comment>
<dbReference type="Gene3D" id="3.30.70.2340">
    <property type="entry name" value="Uncharacterised protein PF12112 family, DUF3579"/>
    <property type="match status" value="1"/>
</dbReference>
<accession>A0ABM8T785</accession>
<dbReference type="RefSeq" id="WP_054043571.1">
    <property type="nucleotide sequence ID" value="NZ_CAJNAW010000047.1"/>
</dbReference>
<evidence type="ECO:0000313" key="2">
    <source>
        <dbReference type="Proteomes" id="UP000673821"/>
    </source>
</evidence>
<gene>
    <name evidence="1" type="ORF">R69776_08159</name>
</gene>
<dbReference type="EMBL" id="CAJNBH010000067">
    <property type="protein sequence ID" value="CAE6864023.1"/>
    <property type="molecule type" value="Genomic_DNA"/>
</dbReference>
<reference evidence="1 2" key="1">
    <citation type="submission" date="2021-02" db="EMBL/GenBank/DDBJ databases">
        <authorList>
            <person name="Vanwijnsberghe S."/>
        </authorList>
    </citation>
    <scope>NUCLEOTIDE SEQUENCE [LARGE SCALE GENOMIC DNA]</scope>
    <source>
        <strain evidence="1 2">R-69776</strain>
    </source>
</reference>
<keyword evidence="2" id="KW-1185">Reference proteome</keyword>
<dbReference type="Proteomes" id="UP000673821">
    <property type="component" value="Unassembled WGS sequence"/>
</dbReference>
<evidence type="ECO:0000313" key="1">
    <source>
        <dbReference type="EMBL" id="CAE6864023.1"/>
    </source>
</evidence>
<sequence length="112" mass="12088">MTAADRGEHYLISGLTHHRTVFRPADWAERLMGVIILFVGERRPGIHIASTRLAMPVVDTGVKCLIVSGELQSVCPEAFAFVARFAEDNDLPVEVRFSSGGGAARSVPAPVD</sequence>
<protein>
    <recommendedName>
        <fullName evidence="3">DUF3579 domain-containing protein</fullName>
    </recommendedName>
</protein>
<dbReference type="InterPro" id="IPR021969">
    <property type="entry name" value="DUF3579"/>
</dbReference>
<dbReference type="Pfam" id="PF12112">
    <property type="entry name" value="DUF3579"/>
    <property type="match status" value="1"/>
</dbReference>
<organism evidence="1 2">
    <name type="scientific">Paraburkholderia nemoris</name>
    <dbReference type="NCBI Taxonomy" id="2793076"/>
    <lineage>
        <taxon>Bacteria</taxon>
        <taxon>Pseudomonadati</taxon>
        <taxon>Pseudomonadota</taxon>
        <taxon>Betaproteobacteria</taxon>
        <taxon>Burkholderiales</taxon>
        <taxon>Burkholderiaceae</taxon>
        <taxon>Paraburkholderia</taxon>
    </lineage>
</organism>
<evidence type="ECO:0008006" key="3">
    <source>
        <dbReference type="Google" id="ProtNLM"/>
    </source>
</evidence>